<comment type="caution">
    <text evidence="2">The sequence shown here is derived from an EMBL/GenBank/DDBJ whole genome shotgun (WGS) entry which is preliminary data.</text>
</comment>
<name>J0XBL5_9ACTO</name>
<reference evidence="2 3" key="1">
    <citation type="submission" date="2012-05" db="EMBL/GenBank/DDBJ databases">
        <authorList>
            <person name="Harkins D.M."/>
            <person name="Madupu R."/>
            <person name="Durkin A.S."/>
            <person name="Torralba M."/>
            <person name="Methe B."/>
            <person name="Sutton G.G."/>
            <person name="Nelson K.E."/>
        </authorList>
    </citation>
    <scope>NUCLEOTIDE SEQUENCE [LARGE SCALE GENOMIC DNA]</scope>
    <source>
        <strain evidence="2 3">F0489</strain>
    </source>
</reference>
<evidence type="ECO:0000313" key="2">
    <source>
        <dbReference type="EMBL" id="EJF46061.1"/>
    </source>
</evidence>
<feature type="region of interest" description="Disordered" evidence="1">
    <location>
        <begin position="1"/>
        <end position="28"/>
    </location>
</feature>
<evidence type="ECO:0000256" key="1">
    <source>
        <dbReference type="SAM" id="MobiDB-lite"/>
    </source>
</evidence>
<dbReference type="EMBL" id="AKFT01000082">
    <property type="protein sequence ID" value="EJF46061.1"/>
    <property type="molecule type" value="Genomic_DNA"/>
</dbReference>
<organism evidence="2 3">
    <name type="scientific">Actinomyces massiliensis F0489</name>
    <dbReference type="NCBI Taxonomy" id="1125718"/>
    <lineage>
        <taxon>Bacteria</taxon>
        <taxon>Bacillati</taxon>
        <taxon>Actinomycetota</taxon>
        <taxon>Actinomycetes</taxon>
        <taxon>Actinomycetales</taxon>
        <taxon>Actinomycetaceae</taxon>
        <taxon>Actinomyces</taxon>
    </lineage>
</organism>
<gene>
    <name evidence="2" type="ORF">HMPREF1318_2767</name>
</gene>
<protein>
    <submittedName>
        <fullName evidence="2">Uncharacterized protein</fullName>
    </submittedName>
</protein>
<feature type="compositionally biased region" description="Basic and acidic residues" evidence="1">
    <location>
        <begin position="16"/>
        <end position="28"/>
    </location>
</feature>
<sequence length="52" mass="5289">MSAGAWAGARDSATLGRKEAHGDGRAGTEHVRACAVSWGADLFMAGQATWAA</sequence>
<dbReference type="Proteomes" id="UP000002941">
    <property type="component" value="Unassembled WGS sequence"/>
</dbReference>
<accession>J0XBL5</accession>
<evidence type="ECO:0000313" key="3">
    <source>
        <dbReference type="Proteomes" id="UP000002941"/>
    </source>
</evidence>
<dbReference type="AlphaFoldDB" id="J0XBL5"/>
<proteinExistence type="predicted"/>
<keyword evidence="3" id="KW-1185">Reference proteome</keyword>